<protein>
    <submittedName>
        <fullName evidence="2">Uncharacterized protein</fullName>
    </submittedName>
</protein>
<dbReference type="EMBL" id="QCYY01002268">
    <property type="protein sequence ID" value="ROT71649.1"/>
    <property type="molecule type" value="Genomic_DNA"/>
</dbReference>
<reference evidence="2 3" key="1">
    <citation type="submission" date="2018-04" db="EMBL/GenBank/DDBJ databases">
        <authorList>
            <person name="Zhang X."/>
            <person name="Yuan J."/>
            <person name="Li F."/>
            <person name="Xiang J."/>
        </authorList>
    </citation>
    <scope>NUCLEOTIDE SEQUENCE [LARGE SCALE GENOMIC DNA]</scope>
    <source>
        <tissue evidence="2">Muscle</tissue>
    </source>
</reference>
<sequence length="699" mass="77374">VIQPPYLLISVSPGHDAVDAARPGRRGARGLARRLRGTGRRHAARDRRRAQASDLEDTPSAGGILSRVFPEGFKRSPADEVSDAAAASIDYPDAPTKTVVKRSTEIPDGYMAAMGYNPMNAWAKRNGYDPGYEAYMQSLAYDPTMAFGKRQLKRNDGFQSYMQTLNYNPTAAWGKRSDYDAYLQSTGYDPMAVYAKKTVKRSSDYPSVYQEIPSGPRKDEEFGEIYYPQHFFNAEIKKQDPYMDMYLPNQYMHSFKRSITPYLLSVASNDWKRAPNEMGAQGFHEGIFTHNFGDFSPVKKRGKREADPSAAAEKDSALVSSDGNYDDYAMAKRRLGMGASGFHGDTFSQGFGDFSTMKKRRLGMGASGFHGDTFSQGFGDFSTMKKRRLGMGASGFHGDTFNEGFGDFSTMKKRRLGMDASGFYGDTFSQGFGDFSTMKKRRLGMGASGFHGDTFSQGFGDFSTMKKRRLGMGASGFHGDTFSQGFGDFSTMKKRRPEMDSSGFYGDTFSNGFGSFYTMKRRPEMDSSGFYGDTFSNGFGDFATMKKKDADDDSQATESSEQDKKSTRRKRQAGDLLYAESPETDANTQGLAMDSGLLELRIPQQQDGRPKRNLEGSDIMEVEMKPPVETSIKLRSRRGTDGGDLLIADYPVTYVGDEEGAAPAPGRSRTLAKRAAETEEAADPFADALGGFETMKRRR</sequence>
<feature type="compositionally biased region" description="Basic residues" evidence="1">
    <location>
        <begin position="34"/>
        <end position="50"/>
    </location>
</feature>
<feature type="region of interest" description="Disordered" evidence="1">
    <location>
        <begin position="299"/>
        <end position="318"/>
    </location>
</feature>
<evidence type="ECO:0000313" key="2">
    <source>
        <dbReference type="EMBL" id="ROT71649.1"/>
    </source>
</evidence>
<evidence type="ECO:0000256" key="1">
    <source>
        <dbReference type="SAM" id="MobiDB-lite"/>
    </source>
</evidence>
<reference evidence="2 3" key="2">
    <citation type="submission" date="2019-01" db="EMBL/GenBank/DDBJ databases">
        <title>The decoding of complex shrimp genome reveals the adaptation for benthos swimmer, frequently molting mechanism and breeding impact on genome.</title>
        <authorList>
            <person name="Sun Y."/>
            <person name="Gao Y."/>
            <person name="Yu Y."/>
        </authorList>
    </citation>
    <scope>NUCLEOTIDE SEQUENCE [LARGE SCALE GENOMIC DNA]</scope>
    <source>
        <tissue evidence="2">Muscle</tissue>
    </source>
</reference>
<gene>
    <name evidence="2" type="ORF">C7M84_010008</name>
</gene>
<organism evidence="2 3">
    <name type="scientific">Penaeus vannamei</name>
    <name type="common">Whiteleg shrimp</name>
    <name type="synonym">Litopenaeus vannamei</name>
    <dbReference type="NCBI Taxonomy" id="6689"/>
    <lineage>
        <taxon>Eukaryota</taxon>
        <taxon>Metazoa</taxon>
        <taxon>Ecdysozoa</taxon>
        <taxon>Arthropoda</taxon>
        <taxon>Crustacea</taxon>
        <taxon>Multicrustacea</taxon>
        <taxon>Malacostraca</taxon>
        <taxon>Eumalacostraca</taxon>
        <taxon>Eucarida</taxon>
        <taxon>Decapoda</taxon>
        <taxon>Dendrobranchiata</taxon>
        <taxon>Penaeoidea</taxon>
        <taxon>Penaeidae</taxon>
        <taxon>Penaeus</taxon>
    </lineage>
</organism>
<dbReference type="AlphaFoldDB" id="A0A423T575"/>
<dbReference type="OrthoDB" id="6348963at2759"/>
<name>A0A423T575_PENVA</name>
<dbReference type="Proteomes" id="UP000283509">
    <property type="component" value="Unassembled WGS sequence"/>
</dbReference>
<proteinExistence type="predicted"/>
<feature type="region of interest" description="Disordered" evidence="1">
    <location>
        <begin position="34"/>
        <end position="63"/>
    </location>
</feature>
<keyword evidence="3" id="KW-1185">Reference proteome</keyword>
<accession>A0A423T575</accession>
<evidence type="ECO:0000313" key="3">
    <source>
        <dbReference type="Proteomes" id="UP000283509"/>
    </source>
</evidence>
<feature type="non-terminal residue" evidence="2">
    <location>
        <position position="1"/>
    </location>
</feature>
<feature type="region of interest" description="Disordered" evidence="1">
    <location>
        <begin position="657"/>
        <end position="699"/>
    </location>
</feature>
<feature type="region of interest" description="Disordered" evidence="1">
    <location>
        <begin position="546"/>
        <end position="589"/>
    </location>
</feature>
<comment type="caution">
    <text evidence="2">The sequence shown here is derived from an EMBL/GenBank/DDBJ whole genome shotgun (WGS) entry which is preliminary data.</text>
</comment>
<feature type="compositionally biased region" description="Basic and acidic residues" evidence="1">
    <location>
        <begin position="304"/>
        <end position="316"/>
    </location>
</feature>